<dbReference type="OrthoDB" id="506498at2759"/>
<dbReference type="AlphaFoldDB" id="A0A8H7DJL6"/>
<keyword evidence="3" id="KW-0489">Methyltransferase</keyword>
<keyword evidence="3" id="KW-0808">Transferase</keyword>
<dbReference type="InterPro" id="IPR025714">
    <property type="entry name" value="Methyltranfer_dom"/>
</dbReference>
<proteinExistence type="predicted"/>
<dbReference type="EMBL" id="JACAZH010000002">
    <property type="protein sequence ID" value="KAF7374728.1"/>
    <property type="molecule type" value="Genomic_DNA"/>
</dbReference>
<feature type="domain" description="Methyltransferase" evidence="2">
    <location>
        <begin position="234"/>
        <end position="352"/>
    </location>
</feature>
<organism evidence="3 4">
    <name type="scientific">Mycena sanguinolenta</name>
    <dbReference type="NCBI Taxonomy" id="230812"/>
    <lineage>
        <taxon>Eukaryota</taxon>
        <taxon>Fungi</taxon>
        <taxon>Dikarya</taxon>
        <taxon>Basidiomycota</taxon>
        <taxon>Agaricomycotina</taxon>
        <taxon>Agaricomycetes</taxon>
        <taxon>Agaricomycetidae</taxon>
        <taxon>Agaricales</taxon>
        <taxon>Marasmiineae</taxon>
        <taxon>Mycenaceae</taxon>
        <taxon>Mycena</taxon>
    </lineage>
</organism>
<dbReference type="Pfam" id="PF13847">
    <property type="entry name" value="Methyltransf_31"/>
    <property type="match status" value="1"/>
</dbReference>
<evidence type="ECO:0000259" key="2">
    <source>
        <dbReference type="Pfam" id="PF13847"/>
    </source>
</evidence>
<dbReference type="Proteomes" id="UP000623467">
    <property type="component" value="Unassembled WGS sequence"/>
</dbReference>
<dbReference type="GO" id="GO:0032259">
    <property type="term" value="P:methylation"/>
    <property type="evidence" value="ECO:0007669"/>
    <property type="project" value="UniProtKB-KW"/>
</dbReference>
<protein>
    <submittedName>
        <fullName evidence="3">S-adenosyl-L-methionine-dependent methyltransferase</fullName>
    </submittedName>
</protein>
<sequence>MPDRSLPPNITFQLADLAQKLDFEDQMFDIVHARWVMVHACLEARKARGLLLIEDGHLVSFAESGGPATRRVFSTFNEIQKGLGVDVELGRKIKAIITSLNNFSDIQVPVPFGTNGSDEALNQLGLVIRNSAMKFYKTISQRMHDQGLTHDLIWEFEEEMEGPDNESVVDISESQEDASGRGDTSTGGYNRLRNMRHTKPAVDSERLDELHIKVARYLGNKLGPAPLDGLRPSKILELGCGSGAWAIQAATQFPNAEVVAVDQSPLPDRNLEGPSPPNITFQLADLAQRLNFEDQMFDIVHSRWVMSHVSTLVHTSLLDLKSDTKLVDGAATIRRVSRLVKPGGLLLIEDTDLVSLAESGGPATRQLLYKYKEIQNALGADTELGRKIEAIITSLGDFSDIQVKKLSIPFSANGPGKGRFKADCSHPKYLL</sequence>
<feature type="region of interest" description="Disordered" evidence="1">
    <location>
        <begin position="164"/>
        <end position="192"/>
    </location>
</feature>
<dbReference type="CDD" id="cd02440">
    <property type="entry name" value="AdoMet_MTases"/>
    <property type="match status" value="1"/>
</dbReference>
<dbReference type="SUPFAM" id="SSF53335">
    <property type="entry name" value="S-adenosyl-L-methionine-dependent methyltransferases"/>
    <property type="match status" value="2"/>
</dbReference>
<gene>
    <name evidence="3" type="ORF">MSAN_00358100</name>
</gene>
<name>A0A8H7DJL6_9AGAR</name>
<dbReference type="GO" id="GO:0008168">
    <property type="term" value="F:methyltransferase activity"/>
    <property type="evidence" value="ECO:0007669"/>
    <property type="project" value="UniProtKB-KW"/>
</dbReference>
<keyword evidence="4" id="KW-1185">Reference proteome</keyword>
<dbReference type="InterPro" id="IPR029063">
    <property type="entry name" value="SAM-dependent_MTases_sf"/>
</dbReference>
<comment type="caution">
    <text evidence="3">The sequence shown here is derived from an EMBL/GenBank/DDBJ whole genome shotgun (WGS) entry which is preliminary data.</text>
</comment>
<reference evidence="3" key="1">
    <citation type="submission" date="2020-05" db="EMBL/GenBank/DDBJ databases">
        <title>Mycena genomes resolve the evolution of fungal bioluminescence.</title>
        <authorList>
            <person name="Tsai I.J."/>
        </authorList>
    </citation>
    <scope>NUCLEOTIDE SEQUENCE</scope>
    <source>
        <strain evidence="3">160909Yilan</strain>
    </source>
</reference>
<dbReference type="Gene3D" id="3.40.50.150">
    <property type="entry name" value="Vaccinia Virus protein VP39"/>
    <property type="match status" value="1"/>
</dbReference>
<accession>A0A8H7DJL6</accession>
<evidence type="ECO:0000313" key="3">
    <source>
        <dbReference type="EMBL" id="KAF7374728.1"/>
    </source>
</evidence>
<dbReference type="PANTHER" id="PTHR43591">
    <property type="entry name" value="METHYLTRANSFERASE"/>
    <property type="match status" value="1"/>
</dbReference>
<evidence type="ECO:0000313" key="4">
    <source>
        <dbReference type="Proteomes" id="UP000623467"/>
    </source>
</evidence>
<dbReference type="PANTHER" id="PTHR43591:SF24">
    <property type="entry name" value="2-METHOXY-6-POLYPRENYL-1,4-BENZOQUINOL METHYLASE, MITOCHONDRIAL"/>
    <property type="match status" value="1"/>
</dbReference>
<evidence type="ECO:0000256" key="1">
    <source>
        <dbReference type="SAM" id="MobiDB-lite"/>
    </source>
</evidence>